<dbReference type="SUPFAM" id="SSF47644">
    <property type="entry name" value="Methionine synthase domain"/>
    <property type="match status" value="1"/>
</dbReference>
<name>X1F8Z1_9ZZZZ</name>
<protein>
    <recommendedName>
        <fullName evidence="1">B12-binding N-terminal domain-containing protein</fullName>
    </recommendedName>
</protein>
<sequence>MAQNFKFNLGKIIEDFINAAVNMDIKSAKGACKEAIAKGIDPYEFIEQAINKALVIIGDKFENEEFFLPELFMA</sequence>
<dbReference type="EMBL" id="BART01033095">
    <property type="protein sequence ID" value="GAH17253.1"/>
    <property type="molecule type" value="Genomic_DNA"/>
</dbReference>
<comment type="caution">
    <text evidence="2">The sequence shown here is derived from an EMBL/GenBank/DDBJ whole genome shotgun (WGS) entry which is preliminary data.</text>
</comment>
<feature type="non-terminal residue" evidence="2">
    <location>
        <position position="74"/>
    </location>
</feature>
<dbReference type="InterPro" id="IPR036594">
    <property type="entry name" value="Meth_synthase_dom"/>
</dbReference>
<reference evidence="2" key="1">
    <citation type="journal article" date="2014" name="Front. Microbiol.">
        <title>High frequency of phylogenetically diverse reductive dehalogenase-homologous genes in deep subseafloor sedimentary metagenomes.</title>
        <authorList>
            <person name="Kawai M."/>
            <person name="Futagami T."/>
            <person name="Toyoda A."/>
            <person name="Takaki Y."/>
            <person name="Nishi S."/>
            <person name="Hori S."/>
            <person name="Arai W."/>
            <person name="Tsubouchi T."/>
            <person name="Morono Y."/>
            <person name="Uchiyama I."/>
            <person name="Ito T."/>
            <person name="Fujiyama A."/>
            <person name="Inagaki F."/>
            <person name="Takami H."/>
        </authorList>
    </citation>
    <scope>NUCLEOTIDE SEQUENCE</scope>
    <source>
        <strain evidence="2">Expedition CK06-06</strain>
    </source>
</reference>
<dbReference type="Pfam" id="PF02607">
    <property type="entry name" value="B12-binding_2"/>
    <property type="match status" value="1"/>
</dbReference>
<organism evidence="2">
    <name type="scientific">marine sediment metagenome</name>
    <dbReference type="NCBI Taxonomy" id="412755"/>
    <lineage>
        <taxon>unclassified sequences</taxon>
        <taxon>metagenomes</taxon>
        <taxon>ecological metagenomes</taxon>
    </lineage>
</organism>
<feature type="domain" description="B12-binding N-terminal" evidence="1">
    <location>
        <begin position="3"/>
        <end position="74"/>
    </location>
</feature>
<evidence type="ECO:0000313" key="2">
    <source>
        <dbReference type="EMBL" id="GAH17253.1"/>
    </source>
</evidence>
<dbReference type="PROSITE" id="PS51337">
    <property type="entry name" value="B12_BINDING_NTER"/>
    <property type="match status" value="1"/>
</dbReference>
<evidence type="ECO:0000259" key="1">
    <source>
        <dbReference type="PROSITE" id="PS51337"/>
    </source>
</evidence>
<gene>
    <name evidence="2" type="ORF">S01H4_56989</name>
</gene>
<dbReference type="InterPro" id="IPR003759">
    <property type="entry name" value="Cbl-bd_cap"/>
</dbReference>
<accession>X1F8Z1</accession>
<dbReference type="SMART" id="SM01018">
    <property type="entry name" value="B12-binding_2"/>
    <property type="match status" value="1"/>
</dbReference>
<dbReference type="AlphaFoldDB" id="X1F8Z1"/>
<proteinExistence type="predicted"/>
<dbReference type="Gene3D" id="1.10.1240.10">
    <property type="entry name" value="Methionine synthase domain"/>
    <property type="match status" value="1"/>
</dbReference>